<evidence type="ECO:0000313" key="10">
    <source>
        <dbReference type="EMBL" id="SCL53245.1"/>
    </source>
</evidence>
<evidence type="ECO:0000259" key="9">
    <source>
        <dbReference type="Pfam" id="PF16363"/>
    </source>
</evidence>
<dbReference type="InterPro" id="IPR016040">
    <property type="entry name" value="NAD(P)-bd_dom"/>
</dbReference>
<evidence type="ECO:0000313" key="11">
    <source>
        <dbReference type="Proteomes" id="UP000198937"/>
    </source>
</evidence>
<dbReference type="SUPFAM" id="SSF51735">
    <property type="entry name" value="NAD(P)-binding Rossmann-fold domains"/>
    <property type="match status" value="1"/>
</dbReference>
<comment type="cofactor">
    <cofactor evidence="2 8">
        <name>NAD(+)</name>
        <dbReference type="ChEBI" id="CHEBI:57540"/>
    </cofactor>
</comment>
<dbReference type="GO" id="GO:0009225">
    <property type="term" value="P:nucleotide-sugar metabolic process"/>
    <property type="evidence" value="ECO:0007669"/>
    <property type="project" value="InterPro"/>
</dbReference>
<dbReference type="InterPro" id="IPR036291">
    <property type="entry name" value="NAD(P)-bd_dom_sf"/>
</dbReference>
<dbReference type="PANTHER" id="PTHR43000">
    <property type="entry name" value="DTDP-D-GLUCOSE 4,6-DEHYDRATASE-RELATED"/>
    <property type="match status" value="1"/>
</dbReference>
<comment type="catalytic activity">
    <reaction evidence="1 8">
        <text>dTDP-alpha-D-glucose = dTDP-4-dehydro-6-deoxy-alpha-D-glucose + H2O</text>
        <dbReference type="Rhea" id="RHEA:17221"/>
        <dbReference type="ChEBI" id="CHEBI:15377"/>
        <dbReference type="ChEBI" id="CHEBI:57477"/>
        <dbReference type="ChEBI" id="CHEBI:57649"/>
        <dbReference type="EC" id="4.2.1.46"/>
    </reaction>
</comment>
<dbReference type="NCBIfam" id="TIGR01181">
    <property type="entry name" value="dTDP_gluc_dehyt"/>
    <property type="match status" value="1"/>
</dbReference>
<keyword evidence="7 8" id="KW-0456">Lyase</keyword>
<dbReference type="CDD" id="cd05246">
    <property type="entry name" value="dTDP_GD_SDR_e"/>
    <property type="match status" value="1"/>
</dbReference>
<evidence type="ECO:0000256" key="5">
    <source>
        <dbReference type="ARBA" id="ARBA00016977"/>
    </source>
</evidence>
<dbReference type="OrthoDB" id="9801785at2"/>
<comment type="similarity">
    <text evidence="3 8">Belongs to the NAD(P)-dependent epimerase/dehydratase family. dTDP-glucose dehydratase subfamily.</text>
</comment>
<dbReference type="Gene3D" id="3.40.50.720">
    <property type="entry name" value="NAD(P)-binding Rossmann-like Domain"/>
    <property type="match status" value="1"/>
</dbReference>
<evidence type="ECO:0000256" key="6">
    <source>
        <dbReference type="ARBA" id="ARBA00023027"/>
    </source>
</evidence>
<dbReference type="Proteomes" id="UP000198937">
    <property type="component" value="Unassembled WGS sequence"/>
</dbReference>
<keyword evidence="11" id="KW-1185">Reference proteome</keyword>
<reference evidence="10 11" key="1">
    <citation type="submission" date="2016-06" db="EMBL/GenBank/DDBJ databases">
        <authorList>
            <person name="Kjaerup R.B."/>
            <person name="Dalgaard T.S."/>
            <person name="Juul-Madsen H.R."/>
        </authorList>
    </citation>
    <scope>NUCLEOTIDE SEQUENCE [LARGE SCALE GENOMIC DNA]</scope>
    <source>
        <strain evidence="10 11">DSM 45577</strain>
    </source>
</reference>
<accession>A0A1C6UGL5</accession>
<dbReference type="STRING" id="683228.GA0070617_2312"/>
<dbReference type="Pfam" id="PF16363">
    <property type="entry name" value="GDP_Man_Dehyd"/>
    <property type="match status" value="1"/>
</dbReference>
<dbReference type="EMBL" id="FMIA01000002">
    <property type="protein sequence ID" value="SCL53245.1"/>
    <property type="molecule type" value="Genomic_DNA"/>
</dbReference>
<keyword evidence="6" id="KW-0520">NAD</keyword>
<evidence type="ECO:0000256" key="4">
    <source>
        <dbReference type="ARBA" id="ARBA00011990"/>
    </source>
</evidence>
<dbReference type="InterPro" id="IPR005888">
    <property type="entry name" value="dTDP_Gluc_deHydtase"/>
</dbReference>
<name>A0A1C6UGL5_9ACTN</name>
<evidence type="ECO:0000256" key="7">
    <source>
        <dbReference type="ARBA" id="ARBA00023239"/>
    </source>
</evidence>
<gene>
    <name evidence="10" type="ORF">GA0070617_2312</name>
</gene>
<sequence>MRILVTGGAGFIGSHFTRCLLDGRYPGFEDCAVTVVDKLTYASDRRNLPAVHPRLTFVRGDICDVALLREVVPGHDAVVHFAAESHVDRSIDDPAPFFESNVMGTHRLMAECARSAVARVVHVSTDEVYGSISEGSWDERCVLEPNSPYAASKAASDAVVRSYWRTYDLDVSITRCANNYGPYQHVEKVIPRFVTSLFTGRDITLHGDGSAVREWLHVDDHCRAISLVLAKGRAGEVYNIGGDVELTNRALAERILRLAGADWDRVRHVADRKVQDQRYSLDFRKISEELGYQPQIRFADGLTEVYHWYRENRAWWAMPYPEPRSTANALANSVPALPAGRVLPVQVG</sequence>
<dbReference type="AlphaFoldDB" id="A0A1C6UGL5"/>
<dbReference type="GO" id="GO:0008460">
    <property type="term" value="F:dTDP-glucose 4,6-dehydratase activity"/>
    <property type="evidence" value="ECO:0007669"/>
    <property type="project" value="UniProtKB-EC"/>
</dbReference>
<feature type="domain" description="NAD(P)-binding" evidence="9">
    <location>
        <begin position="4"/>
        <end position="304"/>
    </location>
</feature>
<dbReference type="Gene3D" id="3.90.25.10">
    <property type="entry name" value="UDP-galactose 4-epimerase, domain 1"/>
    <property type="match status" value="1"/>
</dbReference>
<proteinExistence type="inferred from homology"/>
<dbReference type="RefSeq" id="WP_091436284.1">
    <property type="nucleotide sequence ID" value="NZ_BMMJ01000004.1"/>
</dbReference>
<evidence type="ECO:0000256" key="8">
    <source>
        <dbReference type="RuleBase" id="RU004473"/>
    </source>
</evidence>
<protein>
    <recommendedName>
        <fullName evidence="5 8">dTDP-glucose 4,6-dehydratase</fullName>
        <ecNumber evidence="4 8">4.2.1.46</ecNumber>
    </recommendedName>
</protein>
<evidence type="ECO:0000256" key="2">
    <source>
        <dbReference type="ARBA" id="ARBA00001911"/>
    </source>
</evidence>
<organism evidence="10 11">
    <name type="scientific">Micromonospora yangpuensis</name>
    <dbReference type="NCBI Taxonomy" id="683228"/>
    <lineage>
        <taxon>Bacteria</taxon>
        <taxon>Bacillati</taxon>
        <taxon>Actinomycetota</taxon>
        <taxon>Actinomycetes</taxon>
        <taxon>Micromonosporales</taxon>
        <taxon>Micromonosporaceae</taxon>
        <taxon>Micromonospora</taxon>
    </lineage>
</organism>
<evidence type="ECO:0000256" key="1">
    <source>
        <dbReference type="ARBA" id="ARBA00001539"/>
    </source>
</evidence>
<evidence type="ECO:0000256" key="3">
    <source>
        <dbReference type="ARBA" id="ARBA00008178"/>
    </source>
</evidence>
<dbReference type="EC" id="4.2.1.46" evidence="4 8"/>